<evidence type="ECO:0000313" key="2">
    <source>
        <dbReference type="Proteomes" id="UP000030661"/>
    </source>
</evidence>
<gene>
    <name evidence="1" type="ORF">U27_01735</name>
</gene>
<dbReference type="HOGENOM" id="CLU_3114905_0_0_0"/>
<sequence length="50" mass="5408">MDKNEIFPTGFTHELGVGTVQIQIVADSAPQAVKDSCRTRKVNAALFTCV</sequence>
<organism evidence="1">
    <name type="scientific">Vecturithrix granuli</name>
    <dbReference type="NCBI Taxonomy" id="1499967"/>
    <lineage>
        <taxon>Bacteria</taxon>
        <taxon>Candidatus Moduliflexota</taxon>
        <taxon>Candidatus Vecturitrichia</taxon>
        <taxon>Candidatus Vecturitrichales</taxon>
        <taxon>Candidatus Vecturitrichaceae</taxon>
        <taxon>Candidatus Vecturithrix</taxon>
    </lineage>
</organism>
<dbReference type="STRING" id="1499967.U27_01735"/>
<dbReference type="AlphaFoldDB" id="A0A0S6W5L7"/>
<evidence type="ECO:0000313" key="1">
    <source>
        <dbReference type="EMBL" id="GAK54904.1"/>
    </source>
</evidence>
<dbReference type="Proteomes" id="UP000030661">
    <property type="component" value="Unassembled WGS sequence"/>
</dbReference>
<name>A0A0S6W5L7_VECG1</name>
<keyword evidence="2" id="KW-1185">Reference proteome</keyword>
<accession>A0A0S6W5L7</accession>
<reference evidence="1" key="1">
    <citation type="journal article" date="2015" name="PeerJ">
        <title>First genomic representation of candidate bacterial phylum KSB3 points to enhanced environmental sensing as a trigger of wastewater bulking.</title>
        <authorList>
            <person name="Sekiguchi Y."/>
            <person name="Ohashi A."/>
            <person name="Parks D.H."/>
            <person name="Yamauchi T."/>
            <person name="Tyson G.W."/>
            <person name="Hugenholtz P."/>
        </authorList>
    </citation>
    <scope>NUCLEOTIDE SEQUENCE [LARGE SCALE GENOMIC DNA]</scope>
</reference>
<proteinExistence type="predicted"/>
<protein>
    <submittedName>
        <fullName evidence="1">Uncharacterized protein</fullName>
    </submittedName>
</protein>
<dbReference type="EMBL" id="DF820463">
    <property type="protein sequence ID" value="GAK54904.1"/>
    <property type="molecule type" value="Genomic_DNA"/>
</dbReference>